<dbReference type="Proteomes" id="UP001500192">
    <property type="component" value="Unassembled WGS sequence"/>
</dbReference>
<proteinExistence type="predicted"/>
<name>A0ABP9QYB5_9PSEU</name>
<protein>
    <submittedName>
        <fullName evidence="1">Uncharacterized protein</fullName>
    </submittedName>
</protein>
<keyword evidence="2" id="KW-1185">Reference proteome</keyword>
<reference evidence="2" key="1">
    <citation type="journal article" date="2019" name="Int. J. Syst. Evol. Microbiol.">
        <title>The Global Catalogue of Microorganisms (GCM) 10K type strain sequencing project: providing services to taxonomists for standard genome sequencing and annotation.</title>
        <authorList>
            <consortium name="The Broad Institute Genomics Platform"/>
            <consortium name="The Broad Institute Genome Sequencing Center for Infectious Disease"/>
            <person name="Wu L."/>
            <person name="Ma J."/>
        </authorList>
    </citation>
    <scope>NUCLEOTIDE SEQUENCE [LARGE SCALE GENOMIC DNA]</scope>
    <source>
        <strain evidence="2">JCM 18054</strain>
    </source>
</reference>
<organism evidence="1 2">
    <name type="scientific">Amycolatopsis dongchuanensis</name>
    <dbReference type="NCBI Taxonomy" id="1070866"/>
    <lineage>
        <taxon>Bacteria</taxon>
        <taxon>Bacillati</taxon>
        <taxon>Actinomycetota</taxon>
        <taxon>Actinomycetes</taxon>
        <taxon>Pseudonocardiales</taxon>
        <taxon>Pseudonocardiaceae</taxon>
        <taxon>Amycolatopsis</taxon>
    </lineage>
</organism>
<dbReference type="EMBL" id="BAABIB010000085">
    <property type="protein sequence ID" value="GAA5169262.1"/>
    <property type="molecule type" value="Genomic_DNA"/>
</dbReference>
<evidence type="ECO:0000313" key="1">
    <source>
        <dbReference type="EMBL" id="GAA5169262.1"/>
    </source>
</evidence>
<comment type="caution">
    <text evidence="1">The sequence shown here is derived from an EMBL/GenBank/DDBJ whole genome shotgun (WGS) entry which is preliminary data.</text>
</comment>
<sequence>MLKEDTLTAVLSTPMTGQSLVEPALFERLVNRIVAEHDLARGLAERIVDQALAFLAACARNTGDPLAPSELVDIGWHTFVLHTRDYAAFCERIAGRFLHHVPTADHDPAASEDTARGTVAAIEAAGFTLDSELWPQAAGCTGCHNGCHDDPPPARD</sequence>
<accession>A0ABP9QYB5</accession>
<gene>
    <name evidence="1" type="ORF">GCM10023214_46140</name>
</gene>
<evidence type="ECO:0000313" key="2">
    <source>
        <dbReference type="Proteomes" id="UP001500192"/>
    </source>
</evidence>